<gene>
    <name evidence="5" type="ORF">ANN_16578</name>
</gene>
<dbReference type="PANTHER" id="PTHR24256">
    <property type="entry name" value="TRYPTASE-RELATED"/>
    <property type="match status" value="1"/>
</dbReference>
<dbReference type="PRINTS" id="PR00722">
    <property type="entry name" value="CHYMOTRYPSIN"/>
</dbReference>
<dbReference type="CDD" id="cd00190">
    <property type="entry name" value="Tryp_SPc"/>
    <property type="match status" value="2"/>
</dbReference>
<dbReference type="Proteomes" id="UP001148838">
    <property type="component" value="Unassembled WGS sequence"/>
</dbReference>
<proteinExistence type="inferred from homology"/>
<evidence type="ECO:0000259" key="4">
    <source>
        <dbReference type="PROSITE" id="PS50240"/>
    </source>
</evidence>
<dbReference type="Pfam" id="PF00089">
    <property type="entry name" value="Trypsin"/>
    <property type="match status" value="2"/>
</dbReference>
<dbReference type="InterPro" id="IPR051487">
    <property type="entry name" value="Ser/Thr_Proteases_Immune/Dev"/>
</dbReference>
<reference evidence="5 6" key="1">
    <citation type="journal article" date="2022" name="Allergy">
        <title>Genome assembly and annotation of Periplaneta americana reveal a comprehensive cockroach allergen profile.</title>
        <authorList>
            <person name="Wang L."/>
            <person name="Xiong Q."/>
            <person name="Saelim N."/>
            <person name="Wang L."/>
            <person name="Nong W."/>
            <person name="Wan A.T."/>
            <person name="Shi M."/>
            <person name="Liu X."/>
            <person name="Cao Q."/>
            <person name="Hui J.H.L."/>
            <person name="Sookrung N."/>
            <person name="Leung T.F."/>
            <person name="Tungtrongchitr A."/>
            <person name="Tsui S.K.W."/>
        </authorList>
    </citation>
    <scope>NUCLEOTIDE SEQUENCE [LARGE SCALE GENOMIC DNA]</scope>
    <source>
        <strain evidence="5">PWHHKU_190912</strain>
    </source>
</reference>
<feature type="domain" description="Peptidase S1" evidence="4">
    <location>
        <begin position="458"/>
        <end position="685"/>
    </location>
</feature>
<dbReference type="Gene3D" id="2.40.10.10">
    <property type="entry name" value="Trypsin-like serine proteases"/>
    <property type="match status" value="3"/>
</dbReference>
<evidence type="ECO:0000256" key="3">
    <source>
        <dbReference type="RuleBase" id="RU363034"/>
    </source>
</evidence>
<dbReference type="PROSITE" id="PS00135">
    <property type="entry name" value="TRYPSIN_SER"/>
    <property type="match status" value="1"/>
</dbReference>
<organism evidence="5 6">
    <name type="scientific">Periplaneta americana</name>
    <name type="common">American cockroach</name>
    <name type="synonym">Blatta americana</name>
    <dbReference type="NCBI Taxonomy" id="6978"/>
    <lineage>
        <taxon>Eukaryota</taxon>
        <taxon>Metazoa</taxon>
        <taxon>Ecdysozoa</taxon>
        <taxon>Arthropoda</taxon>
        <taxon>Hexapoda</taxon>
        <taxon>Insecta</taxon>
        <taxon>Pterygota</taxon>
        <taxon>Neoptera</taxon>
        <taxon>Polyneoptera</taxon>
        <taxon>Dictyoptera</taxon>
        <taxon>Blattodea</taxon>
        <taxon>Blattoidea</taxon>
        <taxon>Blattidae</taxon>
        <taxon>Blattinae</taxon>
        <taxon>Periplaneta</taxon>
    </lineage>
</organism>
<dbReference type="InterPro" id="IPR009003">
    <property type="entry name" value="Peptidase_S1_PA"/>
</dbReference>
<dbReference type="EMBL" id="JAJSOF020000021">
    <property type="protein sequence ID" value="KAJ4436547.1"/>
    <property type="molecule type" value="Genomic_DNA"/>
</dbReference>
<keyword evidence="3" id="KW-0720">Serine protease</keyword>
<evidence type="ECO:0000256" key="1">
    <source>
        <dbReference type="ARBA" id="ARBA00023157"/>
    </source>
</evidence>
<sequence length="689" mass="74305">MFQQAEARLYPGLLKGIQAPKAHIKDISSRITHGETASRGQFPYQVALSVDNSWFCGGSLISNDWVLTAGHCIGNSYQVLLGANSVNNPESGAVVVTSSTSIQHEDYANDHDIGLVKVSVSYSTYISPIALPSRSDQGNTFVGQTARASGWGLTSDGSSSIAELLQYADLTVITNDECNSVYGGIHSGILCVSTPGGKGTCSLAFEQKYYTCSYHLDRNIALAASIWLKLLHLQLAFEQKYYTCSYHLDRNIALAASIWLKVLHLQLAFEQKYYICSYHLDRNIALAASIWLKGDSGGPLVLGGIKLVLCHLVLLQDVKRDSLMVLPDGNSYQVLLGANSVNNPESGAVVVTSSTSIQHEDYANDHDIGLVKVSVSYSRARSYVFQTYLYVSPCIIVPAPSIKEKANVYLLRYNTRSESLALGKHQWLDIAEARLYPGLLKGIKPVGKVHVRDASYRITHGQTASRGQFPFQAGVIVDNSWFCGGSLISNNWLLTAAHCIGSSYQVILGANNVNNPESGTVVISSSSSIRHGNYNSNTLANDIGLVRIPSVSYSTYISPISLPSRSDQGNSYVGETVIVTGWGLNSGSGTGITGQLQYWNLTVITNQECNLVYGIILSSIICALTPDGESTCIGDSGGPLIHSENGGYVQIGIMSFISPSACESGLPVGFTRVTSYLEWIQSNTGIIIN</sequence>
<dbReference type="InterPro" id="IPR033116">
    <property type="entry name" value="TRYPSIN_SER"/>
</dbReference>
<dbReference type="PROSITE" id="PS00134">
    <property type="entry name" value="TRYPSIN_HIS"/>
    <property type="match status" value="1"/>
</dbReference>
<accession>A0ABQ8SS75</accession>
<comment type="similarity">
    <text evidence="2">Belongs to the peptidase S1 family. CLIP subfamily.</text>
</comment>
<evidence type="ECO:0000313" key="6">
    <source>
        <dbReference type="Proteomes" id="UP001148838"/>
    </source>
</evidence>
<evidence type="ECO:0000256" key="2">
    <source>
        <dbReference type="ARBA" id="ARBA00024195"/>
    </source>
</evidence>
<dbReference type="InterPro" id="IPR018114">
    <property type="entry name" value="TRYPSIN_HIS"/>
</dbReference>
<dbReference type="PROSITE" id="PS50240">
    <property type="entry name" value="TRYPSIN_DOM"/>
    <property type="match status" value="2"/>
</dbReference>
<dbReference type="SUPFAM" id="SSF50494">
    <property type="entry name" value="Trypsin-like serine proteases"/>
    <property type="match status" value="2"/>
</dbReference>
<keyword evidence="6" id="KW-1185">Reference proteome</keyword>
<evidence type="ECO:0000313" key="5">
    <source>
        <dbReference type="EMBL" id="KAJ4436547.1"/>
    </source>
</evidence>
<dbReference type="SMART" id="SM00020">
    <property type="entry name" value="Tryp_SPc"/>
    <property type="match status" value="2"/>
</dbReference>
<name>A0ABQ8SS75_PERAM</name>
<feature type="domain" description="Peptidase S1" evidence="4">
    <location>
        <begin position="31"/>
        <end position="433"/>
    </location>
</feature>
<dbReference type="InterPro" id="IPR001254">
    <property type="entry name" value="Trypsin_dom"/>
</dbReference>
<keyword evidence="3" id="KW-0645">Protease</keyword>
<protein>
    <recommendedName>
        <fullName evidence="4">Peptidase S1 domain-containing protein</fullName>
    </recommendedName>
</protein>
<dbReference type="InterPro" id="IPR001314">
    <property type="entry name" value="Peptidase_S1A"/>
</dbReference>
<dbReference type="InterPro" id="IPR043504">
    <property type="entry name" value="Peptidase_S1_PA_chymotrypsin"/>
</dbReference>
<keyword evidence="1" id="KW-1015">Disulfide bond</keyword>
<keyword evidence="3" id="KW-0378">Hydrolase</keyword>
<comment type="caution">
    <text evidence="5">The sequence shown here is derived from an EMBL/GenBank/DDBJ whole genome shotgun (WGS) entry which is preliminary data.</text>
</comment>